<keyword evidence="1" id="KW-1133">Transmembrane helix</keyword>
<comment type="caution">
    <text evidence="3">The sequence shown here is derived from an EMBL/GenBank/DDBJ whole genome shotgun (WGS) entry which is preliminary data.</text>
</comment>
<dbReference type="PANTHER" id="PTHR31126:SF10">
    <property type="entry name" value="PROTEIN PHOSPHATASE, PUTATIVE (AFU_ORTHOLOGUE AFUA_6G06650)-RELATED"/>
    <property type="match status" value="1"/>
</dbReference>
<proteinExistence type="predicted"/>
<evidence type="ECO:0000259" key="2">
    <source>
        <dbReference type="PROSITE" id="PS50056"/>
    </source>
</evidence>
<dbReference type="InterPro" id="IPR016130">
    <property type="entry name" value="Tyr_Pase_AS"/>
</dbReference>
<dbReference type="InterPro" id="IPR000387">
    <property type="entry name" value="Tyr_Pase_dom"/>
</dbReference>
<dbReference type="GO" id="GO:0004721">
    <property type="term" value="F:phosphoprotein phosphatase activity"/>
    <property type="evidence" value="ECO:0007669"/>
    <property type="project" value="InterPro"/>
</dbReference>
<dbReference type="EMBL" id="JANBVN010000236">
    <property type="protein sequence ID" value="KAJ9131401.1"/>
    <property type="molecule type" value="Genomic_DNA"/>
</dbReference>
<evidence type="ECO:0000313" key="4">
    <source>
        <dbReference type="Proteomes" id="UP001174691"/>
    </source>
</evidence>
<protein>
    <submittedName>
        <fullName evidence="3">Tyrosine serine protein phosphatase</fullName>
    </submittedName>
</protein>
<feature type="domain" description="Tyrosine specific protein phosphatases" evidence="2">
    <location>
        <begin position="180"/>
        <end position="227"/>
    </location>
</feature>
<dbReference type="PROSITE" id="PS00383">
    <property type="entry name" value="TYR_PHOSPHATASE_1"/>
    <property type="match status" value="1"/>
</dbReference>
<keyword evidence="4" id="KW-1185">Reference proteome</keyword>
<keyword evidence="1" id="KW-0472">Membrane</keyword>
<dbReference type="AlphaFoldDB" id="A0AA38VGJ3"/>
<evidence type="ECO:0000256" key="1">
    <source>
        <dbReference type="SAM" id="Phobius"/>
    </source>
</evidence>
<keyword evidence="1" id="KW-0812">Transmembrane</keyword>
<organism evidence="3 4">
    <name type="scientific">Coniochaeta hoffmannii</name>
    <dbReference type="NCBI Taxonomy" id="91930"/>
    <lineage>
        <taxon>Eukaryota</taxon>
        <taxon>Fungi</taxon>
        <taxon>Dikarya</taxon>
        <taxon>Ascomycota</taxon>
        <taxon>Pezizomycotina</taxon>
        <taxon>Sordariomycetes</taxon>
        <taxon>Sordariomycetidae</taxon>
        <taxon>Coniochaetales</taxon>
        <taxon>Coniochaetaceae</taxon>
        <taxon>Coniochaeta</taxon>
    </lineage>
</organism>
<evidence type="ECO:0000313" key="3">
    <source>
        <dbReference type="EMBL" id="KAJ9131401.1"/>
    </source>
</evidence>
<gene>
    <name evidence="3" type="ORF">NKR19_g9536</name>
</gene>
<dbReference type="SUPFAM" id="SSF52799">
    <property type="entry name" value="(Phosphotyrosine protein) phosphatases II"/>
    <property type="match status" value="1"/>
</dbReference>
<reference evidence="3" key="1">
    <citation type="submission" date="2022-07" db="EMBL/GenBank/DDBJ databases">
        <title>Fungi with potential for degradation of polypropylene.</title>
        <authorList>
            <person name="Gostincar C."/>
        </authorList>
    </citation>
    <scope>NUCLEOTIDE SEQUENCE</scope>
    <source>
        <strain evidence="3">EXF-13287</strain>
    </source>
</reference>
<sequence>MTATSSDEDRGPLKPVFDNILNFRDVGETVNAFSGRRLVRKGLIYRSARLDDATATDRRKLKEDFGIRTVMDLRTKTEHLNAAKKRQAQLALPPVAHAKSNAAVAEPLQIPGIRYREIKLTGKSFERHLLRQLSWLSFLKFIFLFIFGFRMRAIAILGREVMLPRGLVGLGTDTVDHCGPEINEALETFLDRSALPVLIHCTQGKDRTGIIVIIVLMIVGVLPEAIDHDYQLSDEELQPEKASRLAEIREIGLTEEFGNTAKDMVDRFAKHIDANYGSLNSYLDGIGFGADKRETLREILAY</sequence>
<dbReference type="InterPro" id="IPR029021">
    <property type="entry name" value="Prot-tyrosine_phosphatase-like"/>
</dbReference>
<dbReference type="PROSITE" id="PS50056">
    <property type="entry name" value="TYR_PHOSPHATASE_2"/>
    <property type="match status" value="1"/>
</dbReference>
<feature type="transmembrane region" description="Helical" evidence="1">
    <location>
        <begin position="133"/>
        <end position="157"/>
    </location>
</feature>
<dbReference type="PANTHER" id="PTHR31126">
    <property type="entry name" value="TYROSINE-PROTEIN PHOSPHATASE"/>
    <property type="match status" value="1"/>
</dbReference>
<dbReference type="Proteomes" id="UP001174691">
    <property type="component" value="Unassembled WGS sequence"/>
</dbReference>
<dbReference type="InterPro" id="IPR026893">
    <property type="entry name" value="Tyr/Ser_Pase_IphP-type"/>
</dbReference>
<dbReference type="Pfam" id="PF13350">
    <property type="entry name" value="Y_phosphatase3"/>
    <property type="match status" value="2"/>
</dbReference>
<accession>A0AA38VGJ3</accession>
<name>A0AA38VGJ3_9PEZI</name>
<dbReference type="Gene3D" id="3.90.190.10">
    <property type="entry name" value="Protein tyrosine phosphatase superfamily"/>
    <property type="match status" value="1"/>
</dbReference>